<protein>
    <submittedName>
        <fullName evidence="1">Uncharacterized protein</fullName>
    </submittedName>
</protein>
<gene>
    <name evidence="1" type="primary">Acey_s0089.g2212</name>
    <name evidence="1" type="ORF">Y032_0089g2212</name>
</gene>
<name>A0A016TMY9_9BILA</name>
<evidence type="ECO:0000313" key="1">
    <source>
        <dbReference type="EMBL" id="EYC04095.1"/>
    </source>
</evidence>
<evidence type="ECO:0000313" key="2">
    <source>
        <dbReference type="Proteomes" id="UP000024635"/>
    </source>
</evidence>
<keyword evidence="2" id="KW-1185">Reference proteome</keyword>
<sequence>MHFVLIPSTTLHSILSFIFSAAAKFVHTYIDQLLPAAASSLPWASALMLLLDCFIHIKHWFAWWISISFGSIPHGERQFIMQRSTNFRIN</sequence>
<comment type="caution">
    <text evidence="1">The sequence shown here is derived from an EMBL/GenBank/DDBJ whole genome shotgun (WGS) entry which is preliminary data.</text>
</comment>
<dbReference type="AlphaFoldDB" id="A0A016TMY9"/>
<proteinExistence type="predicted"/>
<dbReference type="Proteomes" id="UP000024635">
    <property type="component" value="Unassembled WGS sequence"/>
</dbReference>
<accession>A0A016TMY9</accession>
<organism evidence="1 2">
    <name type="scientific">Ancylostoma ceylanicum</name>
    <dbReference type="NCBI Taxonomy" id="53326"/>
    <lineage>
        <taxon>Eukaryota</taxon>
        <taxon>Metazoa</taxon>
        <taxon>Ecdysozoa</taxon>
        <taxon>Nematoda</taxon>
        <taxon>Chromadorea</taxon>
        <taxon>Rhabditida</taxon>
        <taxon>Rhabditina</taxon>
        <taxon>Rhabditomorpha</taxon>
        <taxon>Strongyloidea</taxon>
        <taxon>Ancylostomatidae</taxon>
        <taxon>Ancylostomatinae</taxon>
        <taxon>Ancylostoma</taxon>
    </lineage>
</organism>
<dbReference type="EMBL" id="JARK01001425">
    <property type="protein sequence ID" value="EYC04095.1"/>
    <property type="molecule type" value="Genomic_DNA"/>
</dbReference>
<reference evidence="2" key="1">
    <citation type="journal article" date="2015" name="Nat. Genet.">
        <title>The genome and transcriptome of the zoonotic hookworm Ancylostoma ceylanicum identify infection-specific gene families.</title>
        <authorList>
            <person name="Schwarz E.M."/>
            <person name="Hu Y."/>
            <person name="Antoshechkin I."/>
            <person name="Miller M.M."/>
            <person name="Sternberg P.W."/>
            <person name="Aroian R.V."/>
        </authorList>
    </citation>
    <scope>NUCLEOTIDE SEQUENCE</scope>
    <source>
        <strain evidence="2">HY135</strain>
    </source>
</reference>